<dbReference type="InterPro" id="IPR038461">
    <property type="entry name" value="Schlafen_AlbA_2_dom_sf"/>
</dbReference>
<dbReference type="Proteomes" id="UP000010445">
    <property type="component" value="Unassembled WGS sequence"/>
</dbReference>
<dbReference type="Gene3D" id="3.30.950.30">
    <property type="entry name" value="Schlafen, AAA domain"/>
    <property type="match status" value="1"/>
</dbReference>
<sequence>MNNTRVEGKRIEAIYTDFREGKLEVNRRYQRKLVWSLDQKQSLIDSAIKNLPIPLILLAKSKNLGGRMEIVDGLQRLDAIIAFIENRFPYFSDNESEGKYFNLETLGLTKLLRDEGKLTQRTPEMTREESLKVTQYTLPISTYEVSESSDIDETFRRINSSGRKLGTQEVRQAGSINKIAGLVRTISSEIRGDATTSEILPLASMRQYSLIWKNDDSDEGILVDDTFWVRHGIIHRDDLRSSKDEQLVLDLLIDILTQGQHETSGKTRDDAYDEDSDLTQKLNRAIGDKNSQEIICKQFLEIKDYIEKIVHENSTEQSWRAHTGKPSNNPTARYFHVAFMALYKLRFERGQIPNNWEKISEATKGYWKGTKLKTGGTWRVTPRIKEINKFIGAIQDGFIKSSDPIVAKPRQQLDRFKREFAKYGAVEKQFYEIKMGLSDLSLNEDSDKIQNRRAFFENIIKTATAMANTMPGAEGAIYIGIADKESTGRKIQDKFGVEPLDFSEINKELPRFIFGIDHELKYFNLDLDELKRTLTSWIMRCGKVDNEDFLRTLANSIDYIRLSDGGSGVRTILALYPRSVDDLVWYGDACYERIGSSNEKLTGESFMDRLKYFEFHSSGKE</sequence>
<gene>
    <name evidence="2" type="ORF">HMPREF9997_01897</name>
</gene>
<accession>L1MES8</accession>
<dbReference type="PANTHER" id="PTHR39639:SF1">
    <property type="entry name" value="DUF262 DOMAIN-CONTAINING PROTEIN"/>
    <property type="match status" value="1"/>
</dbReference>
<evidence type="ECO:0000313" key="2">
    <source>
        <dbReference type="EMBL" id="EKX89426.1"/>
    </source>
</evidence>
<reference evidence="2 3" key="1">
    <citation type="submission" date="2012-05" db="EMBL/GenBank/DDBJ databases">
        <authorList>
            <person name="Weinstock G."/>
            <person name="Sodergren E."/>
            <person name="Lobos E.A."/>
            <person name="Fulton L."/>
            <person name="Fulton R."/>
            <person name="Courtney L."/>
            <person name="Fronick C."/>
            <person name="O'Laughlin M."/>
            <person name="Godfrey J."/>
            <person name="Wilson R.M."/>
            <person name="Miner T."/>
            <person name="Farmer C."/>
            <person name="Delehaunty K."/>
            <person name="Cordes M."/>
            <person name="Minx P."/>
            <person name="Tomlinson C."/>
            <person name="Chen J."/>
            <person name="Wollam A."/>
            <person name="Pepin K.H."/>
            <person name="Bhonagiri V."/>
            <person name="Zhang X."/>
            <person name="Suruliraj S."/>
            <person name="Warren W."/>
            <person name="Mitreva M."/>
            <person name="Mardis E.R."/>
            <person name="Wilson R.K."/>
        </authorList>
    </citation>
    <scope>NUCLEOTIDE SEQUENCE [LARGE SCALE GENOMIC DNA]</scope>
    <source>
        <strain evidence="2 3">F0235</strain>
    </source>
</reference>
<proteinExistence type="predicted"/>
<dbReference type="PANTHER" id="PTHR39639">
    <property type="entry name" value="CHROMOSOME 16, WHOLE GENOME SHOTGUN SEQUENCE"/>
    <property type="match status" value="1"/>
</dbReference>
<dbReference type="HOGENOM" id="CLU_032637_2_0_11"/>
<evidence type="ECO:0000259" key="1">
    <source>
        <dbReference type="Pfam" id="PF03235"/>
    </source>
</evidence>
<feature type="domain" description="GmrSD restriction endonucleases N-terminal" evidence="1">
    <location>
        <begin position="26"/>
        <end position="173"/>
    </location>
</feature>
<keyword evidence="3" id="KW-1185">Reference proteome</keyword>
<organism evidence="2 3">
    <name type="scientific">Corynebacterium durum F0235</name>
    <dbReference type="NCBI Taxonomy" id="1035195"/>
    <lineage>
        <taxon>Bacteria</taxon>
        <taxon>Bacillati</taxon>
        <taxon>Actinomycetota</taxon>
        <taxon>Actinomycetes</taxon>
        <taxon>Mycobacteriales</taxon>
        <taxon>Corynebacteriaceae</taxon>
        <taxon>Corynebacterium</taxon>
    </lineage>
</organism>
<dbReference type="PATRIC" id="fig|1035195.3.peg.1713"/>
<name>L1MES8_9CORY</name>
<comment type="caution">
    <text evidence="2">The sequence shown here is derived from an EMBL/GenBank/DDBJ whole genome shotgun (WGS) entry which is preliminary data.</text>
</comment>
<dbReference type="OrthoDB" id="9787127at2"/>
<dbReference type="eggNOG" id="COG1479">
    <property type="taxonomic scope" value="Bacteria"/>
</dbReference>
<dbReference type="RefSeq" id="WP_006064122.1">
    <property type="nucleotide sequence ID" value="NZ_KB290831.1"/>
</dbReference>
<protein>
    <recommendedName>
        <fullName evidence="1">GmrSD restriction endonucleases N-terminal domain-containing protein</fullName>
    </recommendedName>
</protein>
<evidence type="ECO:0000313" key="3">
    <source>
        <dbReference type="Proteomes" id="UP000010445"/>
    </source>
</evidence>
<dbReference type="Pfam" id="PF03235">
    <property type="entry name" value="GmrSD_N"/>
    <property type="match status" value="1"/>
</dbReference>
<dbReference type="AlphaFoldDB" id="L1MES8"/>
<dbReference type="InterPro" id="IPR004919">
    <property type="entry name" value="GmrSD_N"/>
</dbReference>
<dbReference type="EMBL" id="AMEM01000024">
    <property type="protein sequence ID" value="EKX89426.1"/>
    <property type="molecule type" value="Genomic_DNA"/>
</dbReference>